<dbReference type="Proteomes" id="UP001219355">
    <property type="component" value="Chromosome 2"/>
</dbReference>
<evidence type="ECO:0000313" key="3">
    <source>
        <dbReference type="Proteomes" id="UP001219355"/>
    </source>
</evidence>
<dbReference type="AlphaFoldDB" id="A0AAF0DFR8"/>
<feature type="region of interest" description="Disordered" evidence="1">
    <location>
        <begin position="1"/>
        <end position="22"/>
    </location>
</feature>
<evidence type="ECO:0000256" key="1">
    <source>
        <dbReference type="SAM" id="MobiDB-lite"/>
    </source>
</evidence>
<accession>A0AAF0DFR8</accession>
<feature type="compositionally biased region" description="Basic and acidic residues" evidence="1">
    <location>
        <begin position="124"/>
        <end position="133"/>
    </location>
</feature>
<organism evidence="2 3">
    <name type="scientific">Emydomyces testavorans</name>
    <dbReference type="NCBI Taxonomy" id="2070801"/>
    <lineage>
        <taxon>Eukaryota</taxon>
        <taxon>Fungi</taxon>
        <taxon>Dikarya</taxon>
        <taxon>Ascomycota</taxon>
        <taxon>Pezizomycotina</taxon>
        <taxon>Eurotiomycetes</taxon>
        <taxon>Eurotiomycetidae</taxon>
        <taxon>Onygenales</taxon>
        <taxon>Nannizziopsiaceae</taxon>
        <taxon>Emydomyces</taxon>
    </lineage>
</organism>
<gene>
    <name evidence="2" type="ORF">PRK78_003202</name>
</gene>
<name>A0AAF0DFR8_9EURO</name>
<proteinExistence type="predicted"/>
<feature type="compositionally biased region" description="Basic and acidic residues" evidence="1">
    <location>
        <begin position="47"/>
        <end position="61"/>
    </location>
</feature>
<evidence type="ECO:0000313" key="2">
    <source>
        <dbReference type="EMBL" id="WEW57735.1"/>
    </source>
</evidence>
<keyword evidence="3" id="KW-1185">Reference proteome</keyword>
<dbReference type="EMBL" id="CP120628">
    <property type="protein sequence ID" value="WEW57735.1"/>
    <property type="molecule type" value="Genomic_DNA"/>
</dbReference>
<reference evidence="2" key="1">
    <citation type="submission" date="2023-03" db="EMBL/GenBank/DDBJ databases">
        <title>Emydomyces testavorans Genome Sequence.</title>
        <authorList>
            <person name="Hoyer L."/>
        </authorList>
    </citation>
    <scope>NUCLEOTIDE SEQUENCE</scope>
    <source>
        <strain evidence="2">16-2883</strain>
    </source>
</reference>
<feature type="region of interest" description="Disordered" evidence="1">
    <location>
        <begin position="47"/>
        <end position="133"/>
    </location>
</feature>
<protein>
    <submittedName>
        <fullName evidence="2">Uncharacterized protein</fullName>
    </submittedName>
</protein>
<sequence length="133" mass="14550">MPYNTTSIPPPEEASGQTALPSTAVSRIDNLEFLSDVIPKTTTYKQFKEKKAREAAKEAGRSKGQRTLSRKGMGANGEPVTPREESMVNLDVNGSQSSPRPPMVIHSSRTRSAIINEESENEESADKDVDMID</sequence>